<dbReference type="Pfam" id="PF13374">
    <property type="entry name" value="TPR_10"/>
    <property type="match status" value="4"/>
</dbReference>
<dbReference type="InterPro" id="IPR002182">
    <property type="entry name" value="NB-ARC"/>
</dbReference>
<dbReference type="AlphaFoldDB" id="A0A101PEE1"/>
<dbReference type="EMBL" id="LMWN01000003">
    <property type="protein sequence ID" value="KUN09872.1"/>
    <property type="molecule type" value="Genomic_DNA"/>
</dbReference>
<dbReference type="Gene3D" id="3.40.50.300">
    <property type="entry name" value="P-loop containing nucleotide triphosphate hydrolases"/>
    <property type="match status" value="1"/>
</dbReference>
<dbReference type="InterPro" id="IPR027417">
    <property type="entry name" value="P-loop_NTPase"/>
</dbReference>
<dbReference type="PANTHER" id="PTHR46082:SF6">
    <property type="entry name" value="AAA+ ATPASE DOMAIN-CONTAINING PROTEIN-RELATED"/>
    <property type="match status" value="1"/>
</dbReference>
<sequence length="766" mass="83544">MFQAQHDQHIEEHHHHYPAAPTHGWLGPVPHSVRVPLAAELVSALRDRSELRDILFRAISDGPGGLVHVLQGMAGCGKTALARHVFTEAVQAGEVIGLWVDASSASSLHAFMLGVAADRGATPAELEAAHNRVRPVADLVWDYLDRSPETWLLVFDNADEPRLLQEGNWLRRSPRGTVLVTTRDSSSELWQDKLPHQVGVLPLEAAAQVLLDLAPDAGRPEDFERLAQRLDRHPLALALAGRHLRRQLLERWTVSDYLDRLPDDPSELLDKAAQPTEDHTRIRFSTTWQLSLDVLARQDLPDALTMLRLLACFAPMPAPLPLTLLAPAALDSTALSRLDPPLTGERADAVLQGLISTSLVSLIDVPGDRGHRPVLSLQTHGLLLDTVSGQIPSGTLGDLLLCAIALLDGALSDRPDSQDLRLIAPHALAVLRRSRAETAGTHTSRAALELVRRLRDLHYERGEFTPALELATHAADFSATMFNSNSTEAVDDRYALGRTHTGAGRFAEAEAQLRAVLTTRENEFGRDDPRTLDAAHALGIALYGLGQWAEDEQLLRHVLAGRESLLGPYDPDTLDVCAGLADALGEQGHWEEAEALARTTVERSAASLGERHARTVVNRLTHAWAVAGREAWDRAEPLARRTLQDAEQVFGPHHPRTLAACHLLATVLRQLSLWTEAETLLRAVAQARETVLGSTHSHTLSSLTDLAAVLADAGRAAEAEPLAVKAHEGYVRTLGPEHPRTERSRTVLTTVRAALPAPHTPEKNTP</sequence>
<dbReference type="STRING" id="67386.AQI95_02595"/>
<dbReference type="Pfam" id="PF00931">
    <property type="entry name" value="NB-ARC"/>
    <property type="match status" value="1"/>
</dbReference>
<dbReference type="Pfam" id="PF13424">
    <property type="entry name" value="TPR_12"/>
    <property type="match status" value="1"/>
</dbReference>
<dbReference type="GO" id="GO:0043531">
    <property type="term" value="F:ADP binding"/>
    <property type="evidence" value="ECO:0007669"/>
    <property type="project" value="InterPro"/>
</dbReference>
<dbReference type="InterPro" id="IPR011990">
    <property type="entry name" value="TPR-like_helical_dom_sf"/>
</dbReference>
<comment type="caution">
    <text evidence="2">The sequence shown here is derived from an EMBL/GenBank/DDBJ whole genome shotgun (WGS) entry which is preliminary data.</text>
</comment>
<keyword evidence="3" id="KW-1185">Reference proteome</keyword>
<dbReference type="InterPro" id="IPR053137">
    <property type="entry name" value="NLR-like"/>
</dbReference>
<name>A0A101PEE1_9ACTN</name>
<dbReference type="OrthoDB" id="127785at2"/>
<gene>
    <name evidence="2" type="ORF">AQI95_02595</name>
</gene>
<dbReference type="Proteomes" id="UP000053127">
    <property type="component" value="Unassembled WGS sequence"/>
</dbReference>
<dbReference type="RefSeq" id="WP_079070996.1">
    <property type="nucleotide sequence ID" value="NZ_KQ948206.1"/>
</dbReference>
<accession>A0A101PEE1</accession>
<evidence type="ECO:0000313" key="2">
    <source>
        <dbReference type="EMBL" id="KUN09872.1"/>
    </source>
</evidence>
<feature type="domain" description="NB-ARC" evidence="1">
    <location>
        <begin position="60"/>
        <end position="205"/>
    </location>
</feature>
<proteinExistence type="predicted"/>
<protein>
    <recommendedName>
        <fullName evidence="1">NB-ARC domain-containing protein</fullName>
    </recommendedName>
</protein>
<dbReference type="PANTHER" id="PTHR46082">
    <property type="entry name" value="ATP/GTP-BINDING PROTEIN-RELATED"/>
    <property type="match status" value="1"/>
</dbReference>
<evidence type="ECO:0000259" key="1">
    <source>
        <dbReference type="Pfam" id="PF00931"/>
    </source>
</evidence>
<reference evidence="2 3" key="1">
    <citation type="submission" date="2015-10" db="EMBL/GenBank/DDBJ databases">
        <title>Draft genome sequence of Streptomyces yokosukanensis DSM 40224, type strain for the species Streptomyces yokosukanensis.</title>
        <authorList>
            <person name="Ruckert C."/>
            <person name="Winkler A."/>
            <person name="Kalinowski J."/>
            <person name="Kampfer P."/>
            <person name="Glaeser S."/>
        </authorList>
    </citation>
    <scope>NUCLEOTIDE SEQUENCE [LARGE SCALE GENOMIC DNA]</scope>
    <source>
        <strain evidence="2 3">DSM 40224</strain>
    </source>
</reference>
<dbReference type="SUPFAM" id="SSF48452">
    <property type="entry name" value="TPR-like"/>
    <property type="match status" value="2"/>
</dbReference>
<organism evidence="2 3">
    <name type="scientific">Streptomyces yokosukanensis</name>
    <dbReference type="NCBI Taxonomy" id="67386"/>
    <lineage>
        <taxon>Bacteria</taxon>
        <taxon>Bacillati</taxon>
        <taxon>Actinomycetota</taxon>
        <taxon>Actinomycetes</taxon>
        <taxon>Kitasatosporales</taxon>
        <taxon>Streptomycetaceae</taxon>
        <taxon>Streptomyces</taxon>
    </lineage>
</organism>
<evidence type="ECO:0000313" key="3">
    <source>
        <dbReference type="Proteomes" id="UP000053127"/>
    </source>
</evidence>
<dbReference type="Gene3D" id="1.25.40.10">
    <property type="entry name" value="Tetratricopeptide repeat domain"/>
    <property type="match status" value="2"/>
</dbReference>
<dbReference type="SUPFAM" id="SSF52540">
    <property type="entry name" value="P-loop containing nucleoside triphosphate hydrolases"/>
    <property type="match status" value="1"/>
</dbReference>